<evidence type="ECO:0000313" key="2">
    <source>
        <dbReference type="Proteomes" id="UP001596506"/>
    </source>
</evidence>
<sequence>MGIANIHALAATRNNLFGLQPDAPSLFNAKDKTSQQWLQDLGFSVNRTDAEHWVITYNKPLPELHFYSERELEQFASYKAHHYAIQQP</sequence>
<proteinExistence type="predicted"/>
<comment type="caution">
    <text evidence="1">The sequence shown here is derived from an EMBL/GenBank/DDBJ whole genome shotgun (WGS) entry which is preliminary data.</text>
</comment>
<organism evidence="1 2">
    <name type="scientific">Marinobacter aromaticivorans</name>
    <dbReference type="NCBI Taxonomy" id="1494078"/>
    <lineage>
        <taxon>Bacteria</taxon>
        <taxon>Pseudomonadati</taxon>
        <taxon>Pseudomonadota</taxon>
        <taxon>Gammaproteobacteria</taxon>
        <taxon>Pseudomonadales</taxon>
        <taxon>Marinobacteraceae</taxon>
        <taxon>Marinobacter</taxon>
    </lineage>
</organism>
<keyword evidence="2" id="KW-1185">Reference proteome</keyword>
<evidence type="ECO:0000313" key="1">
    <source>
        <dbReference type="EMBL" id="MFC7295296.1"/>
    </source>
</evidence>
<dbReference type="RefSeq" id="WP_157807844.1">
    <property type="nucleotide sequence ID" value="NZ_JBHTBD010000003.1"/>
</dbReference>
<dbReference type="Proteomes" id="UP001596506">
    <property type="component" value="Unassembled WGS sequence"/>
</dbReference>
<name>A0ABW2IVM3_9GAMM</name>
<accession>A0ABW2IVM3</accession>
<gene>
    <name evidence="1" type="ORF">ACFQQA_11215</name>
</gene>
<protein>
    <submittedName>
        <fullName evidence="1">Uncharacterized protein</fullName>
    </submittedName>
</protein>
<dbReference type="EMBL" id="JBHTBD010000003">
    <property type="protein sequence ID" value="MFC7295296.1"/>
    <property type="molecule type" value="Genomic_DNA"/>
</dbReference>
<reference evidence="2" key="1">
    <citation type="journal article" date="2019" name="Int. J. Syst. Evol. Microbiol.">
        <title>The Global Catalogue of Microorganisms (GCM) 10K type strain sequencing project: providing services to taxonomists for standard genome sequencing and annotation.</title>
        <authorList>
            <consortium name="The Broad Institute Genomics Platform"/>
            <consortium name="The Broad Institute Genome Sequencing Center for Infectious Disease"/>
            <person name="Wu L."/>
            <person name="Ma J."/>
        </authorList>
    </citation>
    <scope>NUCLEOTIDE SEQUENCE [LARGE SCALE GENOMIC DNA]</scope>
    <source>
        <strain evidence="2">CCUG 60559</strain>
    </source>
</reference>